<sequence>MSYSAKPKLWFWILAIIFLLWNLIGVGFFMGELLKPDIMYADFTDEVMEYVENRPWWFMINYGIATIVSFLACVMLLFKSKIAVPLSVIGLVGIVISTIYFFTSGITQVITGAEQGFTIFILLMGIFLWLFARSSRKKGWLR</sequence>
<keyword evidence="2" id="KW-1185">Reference proteome</keyword>
<dbReference type="STRING" id="319236.BST91_10400"/>
<evidence type="ECO:0000313" key="2">
    <source>
        <dbReference type="Proteomes" id="UP000029221"/>
    </source>
</evidence>
<reference evidence="1" key="1">
    <citation type="journal article" date="2014" name="Genome Announc.">
        <title>Draft Genome Sequences of Marine Flavobacterium Nonlabens Strains NR17, NR24, NR27, NR32, NR33, and Ara13.</title>
        <authorList>
            <person name="Nakanishi M."/>
            <person name="Meirelles P."/>
            <person name="Suzuki R."/>
            <person name="Takatani N."/>
            <person name="Mino S."/>
            <person name="Suda W."/>
            <person name="Oshima K."/>
            <person name="Hattori M."/>
            <person name="Ohkuma M."/>
            <person name="Hosokawa M."/>
            <person name="Miyashita K."/>
            <person name="Thompson F.L."/>
            <person name="Niwa A."/>
            <person name="Sawabe T."/>
            <person name="Sawabe T."/>
        </authorList>
    </citation>
    <scope>NUCLEOTIDE SEQUENCE [LARGE SCALE GENOMIC DNA]</scope>
    <source>
        <strain evidence="1">JCM 19294</strain>
    </source>
</reference>
<evidence type="ECO:0000313" key="1">
    <source>
        <dbReference type="EMBL" id="GAK96108.1"/>
    </source>
</evidence>
<organism evidence="1 2">
    <name type="scientific">Nonlabens tegetincola</name>
    <dbReference type="NCBI Taxonomy" id="323273"/>
    <lineage>
        <taxon>Bacteria</taxon>
        <taxon>Pseudomonadati</taxon>
        <taxon>Bacteroidota</taxon>
        <taxon>Flavobacteriia</taxon>
        <taxon>Flavobacteriales</taxon>
        <taxon>Flavobacteriaceae</taxon>
        <taxon>Nonlabens</taxon>
    </lineage>
</organism>
<dbReference type="AlphaFoldDB" id="A0A090Q2Z5"/>
<dbReference type="RefSeq" id="WP_042277085.1">
    <property type="nucleotide sequence ID" value="NZ_BBML01000001.1"/>
</dbReference>
<name>A0A090Q2Z5_9FLAO</name>
<protein>
    <submittedName>
        <fullName evidence="1">Uncharacterized protein</fullName>
    </submittedName>
</protein>
<comment type="caution">
    <text evidence="1">The sequence shown here is derived from an EMBL/GenBank/DDBJ whole genome shotgun (WGS) entry which is preliminary data.</text>
</comment>
<gene>
    <name evidence="1" type="ORF">JCM19294_2890</name>
</gene>
<dbReference type="Proteomes" id="UP000029221">
    <property type="component" value="Unassembled WGS sequence"/>
</dbReference>
<dbReference type="EMBL" id="BBML01000001">
    <property type="protein sequence ID" value="GAK96108.1"/>
    <property type="molecule type" value="Genomic_DNA"/>
</dbReference>
<proteinExistence type="predicted"/>
<accession>A0A090Q2Z5</accession>
<dbReference type="eggNOG" id="ENOG5032RJD">
    <property type="taxonomic scope" value="Bacteria"/>
</dbReference>